<dbReference type="CDD" id="cd00567">
    <property type="entry name" value="ACAD"/>
    <property type="match status" value="1"/>
</dbReference>
<keyword evidence="4" id="KW-0274">FAD</keyword>
<comment type="caution">
    <text evidence="8">The sequence shown here is derived from an EMBL/GenBank/DDBJ whole genome shotgun (WGS) entry which is preliminary data.</text>
</comment>
<name>A0A2N8KTS1_9BURK</name>
<reference evidence="8 9" key="1">
    <citation type="submission" date="2018-01" db="EMBL/GenBank/DDBJ databases">
        <title>Draft genome sequence of Paucibacter aquatile CR182 isolated from freshwater of the Nakdong River.</title>
        <authorList>
            <person name="Choi A."/>
            <person name="Chung E.J."/>
        </authorList>
    </citation>
    <scope>NUCLEOTIDE SEQUENCE [LARGE SCALE GENOMIC DNA]</scope>
    <source>
        <strain evidence="8 9">CR182</strain>
    </source>
</reference>
<dbReference type="InterPro" id="IPR013786">
    <property type="entry name" value="AcylCoA_DH/ox_N"/>
</dbReference>
<feature type="domain" description="Acyl-CoA dehydrogenase/oxidase N-terminal" evidence="7">
    <location>
        <begin position="6"/>
        <end position="116"/>
    </location>
</feature>
<evidence type="ECO:0000259" key="7">
    <source>
        <dbReference type="Pfam" id="PF02771"/>
    </source>
</evidence>
<proteinExistence type="inferred from homology"/>
<dbReference type="InterPro" id="IPR009100">
    <property type="entry name" value="AcylCoA_DH/oxidase_NM_dom_sf"/>
</dbReference>
<dbReference type="Gene3D" id="1.10.540.10">
    <property type="entry name" value="Acyl-CoA dehydrogenase/oxidase, N-terminal domain"/>
    <property type="match status" value="1"/>
</dbReference>
<evidence type="ECO:0000259" key="6">
    <source>
        <dbReference type="Pfam" id="PF02770"/>
    </source>
</evidence>
<evidence type="ECO:0000256" key="2">
    <source>
        <dbReference type="ARBA" id="ARBA00009347"/>
    </source>
</evidence>
<dbReference type="SUPFAM" id="SSF47203">
    <property type="entry name" value="Acyl-CoA dehydrogenase C-terminal domain-like"/>
    <property type="match status" value="1"/>
</dbReference>
<dbReference type="InterPro" id="IPR006089">
    <property type="entry name" value="Acyl-CoA_DH_CS"/>
</dbReference>
<dbReference type="SUPFAM" id="SSF56645">
    <property type="entry name" value="Acyl-CoA dehydrogenase NM domain-like"/>
    <property type="match status" value="1"/>
</dbReference>
<gene>
    <name evidence="8" type="ORF">C1O66_04395</name>
</gene>
<dbReference type="RefSeq" id="WP_102766773.1">
    <property type="nucleotide sequence ID" value="NZ_POSP01000003.1"/>
</dbReference>
<organism evidence="8 9">
    <name type="scientific">Kinneretia aquatilis</name>
    <dbReference type="NCBI Taxonomy" id="2070761"/>
    <lineage>
        <taxon>Bacteria</taxon>
        <taxon>Pseudomonadati</taxon>
        <taxon>Pseudomonadota</taxon>
        <taxon>Betaproteobacteria</taxon>
        <taxon>Burkholderiales</taxon>
        <taxon>Sphaerotilaceae</taxon>
        <taxon>Roseateles</taxon>
    </lineage>
</organism>
<comment type="cofactor">
    <cofactor evidence="1">
        <name>FAD</name>
        <dbReference type="ChEBI" id="CHEBI:57692"/>
    </cofactor>
</comment>
<dbReference type="OrthoDB" id="9769473at2"/>
<evidence type="ECO:0000313" key="9">
    <source>
        <dbReference type="Proteomes" id="UP000235916"/>
    </source>
</evidence>
<dbReference type="PANTHER" id="PTHR43884">
    <property type="entry name" value="ACYL-COA DEHYDROGENASE"/>
    <property type="match status" value="1"/>
</dbReference>
<dbReference type="PANTHER" id="PTHR43884:SF12">
    <property type="entry name" value="ISOVALERYL-COA DEHYDROGENASE, MITOCHONDRIAL-RELATED"/>
    <property type="match status" value="1"/>
</dbReference>
<dbReference type="InterPro" id="IPR006091">
    <property type="entry name" value="Acyl-CoA_Oxase/DH_mid-dom"/>
</dbReference>
<dbReference type="InterPro" id="IPR046373">
    <property type="entry name" value="Acyl-CoA_Oxase/DH_mid-dom_sf"/>
</dbReference>
<dbReference type="Pfam" id="PF00441">
    <property type="entry name" value="Acyl-CoA_dh_1"/>
    <property type="match status" value="1"/>
</dbReference>
<evidence type="ECO:0000256" key="4">
    <source>
        <dbReference type="ARBA" id="ARBA00022827"/>
    </source>
</evidence>
<dbReference type="Gene3D" id="1.20.140.10">
    <property type="entry name" value="Butyryl-CoA Dehydrogenase, subunit A, domain 3"/>
    <property type="match status" value="1"/>
</dbReference>
<feature type="domain" description="Acyl-CoA oxidase/dehydrogenase middle" evidence="6">
    <location>
        <begin position="124"/>
        <end position="220"/>
    </location>
</feature>
<dbReference type="Pfam" id="PF02770">
    <property type="entry name" value="Acyl-CoA_dh_M"/>
    <property type="match status" value="1"/>
</dbReference>
<dbReference type="InterPro" id="IPR037069">
    <property type="entry name" value="AcylCoA_DH/ox_N_sf"/>
</dbReference>
<dbReference type="InterPro" id="IPR036250">
    <property type="entry name" value="AcylCo_DH-like_C"/>
</dbReference>
<dbReference type="GO" id="GO:0050660">
    <property type="term" value="F:flavin adenine dinucleotide binding"/>
    <property type="evidence" value="ECO:0007669"/>
    <property type="project" value="InterPro"/>
</dbReference>
<dbReference type="InterPro" id="IPR009075">
    <property type="entry name" value="AcylCo_DH/oxidase_C"/>
</dbReference>
<sequence>MQFALTPAQHALQARIATLASSLQDPLLHERDRACEFSRPLWQAMASAGLHLLPAPAEYGGQALGALDLALALETLGEQVPDTGLVFALAAHLCACIHPLLTFGSESQQKEWLPQIGKQGWLGAHAITEAQAGSDISAMRTRAQREGQGYRISGRKCYISNAPVCDFLIVHARTGESGSFLDYSSFVLDRHSSGVHISATPHEKLGLRTTAMGDVEFDGVWVHESQRLGKEGSGGPIFQASMAWERSCLFAMYLGTMKRQLRACWSHVEEREQFGRPLIEQQSLAHRLADMQLRYESARLLCLRAAWSLDLPQPARGDASLAAKLALSEAAVLNGLDAVHLHGALGMLSGAIERELRNALPSSVFSGGSEVLKNQLVQQLRGDYKREARGGR</sequence>
<dbReference type="AlphaFoldDB" id="A0A2N8KTS1"/>
<dbReference type="Proteomes" id="UP000235916">
    <property type="component" value="Unassembled WGS sequence"/>
</dbReference>
<comment type="similarity">
    <text evidence="2">Belongs to the acyl-CoA dehydrogenase family.</text>
</comment>
<protein>
    <submittedName>
        <fullName evidence="8">Acyl-CoA dehydrogenase</fullName>
    </submittedName>
</protein>
<dbReference type="EMBL" id="POSP01000003">
    <property type="protein sequence ID" value="PND36851.1"/>
    <property type="molecule type" value="Genomic_DNA"/>
</dbReference>
<dbReference type="Pfam" id="PF02771">
    <property type="entry name" value="Acyl-CoA_dh_N"/>
    <property type="match status" value="1"/>
</dbReference>
<evidence type="ECO:0000256" key="3">
    <source>
        <dbReference type="ARBA" id="ARBA00022630"/>
    </source>
</evidence>
<evidence type="ECO:0000313" key="8">
    <source>
        <dbReference type="EMBL" id="PND36851.1"/>
    </source>
</evidence>
<accession>A0A2N8KTS1</accession>
<keyword evidence="9" id="KW-1185">Reference proteome</keyword>
<feature type="domain" description="Acyl-CoA dehydrogenase/oxidase C-terminal" evidence="5">
    <location>
        <begin position="233"/>
        <end position="379"/>
    </location>
</feature>
<evidence type="ECO:0000259" key="5">
    <source>
        <dbReference type="Pfam" id="PF00441"/>
    </source>
</evidence>
<dbReference type="PROSITE" id="PS00072">
    <property type="entry name" value="ACYL_COA_DH_1"/>
    <property type="match status" value="1"/>
</dbReference>
<evidence type="ECO:0000256" key="1">
    <source>
        <dbReference type="ARBA" id="ARBA00001974"/>
    </source>
</evidence>
<keyword evidence="3" id="KW-0285">Flavoprotein</keyword>
<dbReference type="Gene3D" id="2.40.110.10">
    <property type="entry name" value="Butyryl-CoA Dehydrogenase, subunit A, domain 2"/>
    <property type="match status" value="1"/>
</dbReference>
<dbReference type="GO" id="GO:0003995">
    <property type="term" value="F:acyl-CoA dehydrogenase activity"/>
    <property type="evidence" value="ECO:0007669"/>
    <property type="project" value="InterPro"/>
</dbReference>